<evidence type="ECO:0000313" key="1">
    <source>
        <dbReference type="EMBL" id="QHT92662.1"/>
    </source>
</evidence>
<dbReference type="Pfam" id="PF04488">
    <property type="entry name" value="Gly_transf_sug"/>
    <property type="match status" value="2"/>
</dbReference>
<dbReference type="EMBL" id="MN740193">
    <property type="protein sequence ID" value="QHT92662.1"/>
    <property type="molecule type" value="Genomic_DNA"/>
</dbReference>
<organism evidence="1">
    <name type="scientific">viral metagenome</name>
    <dbReference type="NCBI Taxonomy" id="1070528"/>
    <lineage>
        <taxon>unclassified sequences</taxon>
        <taxon>metagenomes</taxon>
        <taxon>organismal metagenomes</taxon>
    </lineage>
</organism>
<proteinExistence type="predicted"/>
<dbReference type="InterPro" id="IPR007577">
    <property type="entry name" value="GlycoTrfase_DXD_sugar-bd_CS"/>
</dbReference>
<dbReference type="AlphaFoldDB" id="A0A6C0II63"/>
<name>A0A6C0II63_9ZZZZ</name>
<dbReference type="PANTHER" id="PTHR31834:SF1">
    <property type="entry name" value="INITIATION-SPECIFIC ALPHA-1,6-MANNOSYLTRANSFERASE"/>
    <property type="match status" value="1"/>
</dbReference>
<evidence type="ECO:0008006" key="2">
    <source>
        <dbReference type="Google" id="ProtNLM"/>
    </source>
</evidence>
<sequence length="906" mass="106191">MLYNKYIMKLEHYSRSCETSTNKAIINAGVSNDNVKIIDLNQVYNLPRFFPRKIGDWPDTFEVTLINNNQLKIRRSDVLVGGWGSTLLIDVEYKDNNIKDIQPLTEQKIPRVIYQTFETYDVPDGLYKAMQSFKDINYDYEHYYFSNEDRIKFIEEHFSSDVLYAYLTLIPGAFKADLWRCCILYIKGGIYVDSDMICLKPFRELITKDDIFIAARDDPMSKIFICNGFIASIPRHPFMKEQIDSIVNNVKIKKRGYYLDLTGPALLGKTIHNVCGVLDKNRTDFELGINKLGDYTFRLLFHDWTTKTIRMNNISIIYTEYPEKNNEMRVLKLPTYYDLWKNDILYQIIPRNIYYTAKDCMDINDYMVQSFTKKNPYWKINYNDDDNLLSCIRTNNQLLISELGVDVLAYYLSLTNGGEKTDLWRYCIIYLFGGVYADSDTYCNVPLDNWIKHHDLILGIEANLDLEYARQFGMDKIGYTLNNKVISVCNWSFAAMPKHIFFKNLIIDICLNPIANNVLNNTGPGRITKHAVSYFSGSDLLLLEKQDIEKDKSILFNINKFGSNQCHSGAYKNFSDPFDCSNEDIYIVHMFTGSWRFQYPNKKMTEYEMSKLGLSHNLTIMKTTNGYSGISRLDKDTSRTNFMKCIGDCRSLLEITFDNNLDIISEVERPITNYNNIAKFEDFRYFSFNNKSYLSVSYIDINFNTKVAILDENYKFLGDVIIDIYNKVSFGTPDRHIWEKNWLFLEKDGQLYFIYSTMPRYIVYKCNDFSTLQFSKYIDNEWTIPKNVPKNEVYFTTYIGSDIKISTGGSTNPIYIKEKDVYIYLIHTKLNYEWRYNHYMVILDKNLIPIDFCQTAIVNKYINKNLCFIMTMIEIDNYLVLSGGVSDKHNFTWKLSKEKIFKMIGI</sequence>
<dbReference type="InterPro" id="IPR039367">
    <property type="entry name" value="Och1-like"/>
</dbReference>
<accession>A0A6C0II63</accession>
<reference evidence="1" key="1">
    <citation type="journal article" date="2020" name="Nature">
        <title>Giant virus diversity and host interactions through global metagenomics.</title>
        <authorList>
            <person name="Schulz F."/>
            <person name="Roux S."/>
            <person name="Paez-Espino D."/>
            <person name="Jungbluth S."/>
            <person name="Walsh D.A."/>
            <person name="Denef V.J."/>
            <person name="McMahon K.D."/>
            <person name="Konstantinidis K.T."/>
            <person name="Eloe-Fadrosh E.A."/>
            <person name="Kyrpides N.C."/>
            <person name="Woyke T."/>
        </authorList>
    </citation>
    <scope>NUCLEOTIDE SEQUENCE</scope>
    <source>
        <strain evidence="1">GVMAG-M-3300023184-89</strain>
    </source>
</reference>
<dbReference type="InterPro" id="IPR029044">
    <property type="entry name" value="Nucleotide-diphossugar_trans"/>
</dbReference>
<dbReference type="PANTHER" id="PTHR31834">
    <property type="entry name" value="INITIATION-SPECIFIC ALPHA-1,6-MANNOSYLTRANSFERASE"/>
    <property type="match status" value="1"/>
</dbReference>
<dbReference type="Gene3D" id="3.90.550.20">
    <property type="match status" value="2"/>
</dbReference>
<dbReference type="SUPFAM" id="SSF53448">
    <property type="entry name" value="Nucleotide-diphospho-sugar transferases"/>
    <property type="match status" value="2"/>
</dbReference>
<dbReference type="GO" id="GO:0000009">
    <property type="term" value="F:alpha-1,6-mannosyltransferase activity"/>
    <property type="evidence" value="ECO:0007669"/>
    <property type="project" value="InterPro"/>
</dbReference>
<dbReference type="GO" id="GO:0000136">
    <property type="term" value="C:mannan polymerase complex"/>
    <property type="evidence" value="ECO:0007669"/>
    <property type="project" value="TreeGrafter"/>
</dbReference>
<protein>
    <recommendedName>
        <fullName evidence="2">Alpha 1,4-glycosyltransferase domain-containing protein</fullName>
    </recommendedName>
</protein>
<dbReference type="GO" id="GO:0006487">
    <property type="term" value="P:protein N-linked glycosylation"/>
    <property type="evidence" value="ECO:0007669"/>
    <property type="project" value="TreeGrafter"/>
</dbReference>